<keyword evidence="1" id="KW-1133">Transmembrane helix</keyword>
<dbReference type="Proteomes" id="UP000265703">
    <property type="component" value="Unassembled WGS sequence"/>
</dbReference>
<name>A0A397T769_9GLOM</name>
<evidence type="ECO:0000256" key="1">
    <source>
        <dbReference type="SAM" id="Phobius"/>
    </source>
</evidence>
<evidence type="ECO:0000313" key="2">
    <source>
        <dbReference type="EMBL" id="RIA94108.1"/>
    </source>
</evidence>
<sequence>VPISLGNFKFSILTVRHAVYVFFFLFLSLLHVKTWRKENLSLACRYVKLSSRKIHFFLLSIQLILYNLFVLKHFTNSSA</sequence>
<dbReference type="AlphaFoldDB" id="A0A397T769"/>
<proteinExistence type="predicted"/>
<keyword evidence="3" id="KW-1185">Reference proteome</keyword>
<accession>A0A397T769</accession>
<protein>
    <submittedName>
        <fullName evidence="2">Uncharacterized protein</fullName>
    </submittedName>
</protein>
<feature type="non-terminal residue" evidence="2">
    <location>
        <position position="1"/>
    </location>
</feature>
<keyword evidence="1" id="KW-0812">Transmembrane</keyword>
<dbReference type="EMBL" id="QKYT01000089">
    <property type="protein sequence ID" value="RIA94108.1"/>
    <property type="molecule type" value="Genomic_DNA"/>
</dbReference>
<comment type="caution">
    <text evidence="2">The sequence shown here is derived from an EMBL/GenBank/DDBJ whole genome shotgun (WGS) entry which is preliminary data.</text>
</comment>
<gene>
    <name evidence="2" type="ORF">C1645_760793</name>
</gene>
<keyword evidence="1" id="KW-0472">Membrane</keyword>
<evidence type="ECO:0000313" key="3">
    <source>
        <dbReference type="Proteomes" id="UP000265703"/>
    </source>
</evidence>
<organism evidence="2 3">
    <name type="scientific">Glomus cerebriforme</name>
    <dbReference type="NCBI Taxonomy" id="658196"/>
    <lineage>
        <taxon>Eukaryota</taxon>
        <taxon>Fungi</taxon>
        <taxon>Fungi incertae sedis</taxon>
        <taxon>Mucoromycota</taxon>
        <taxon>Glomeromycotina</taxon>
        <taxon>Glomeromycetes</taxon>
        <taxon>Glomerales</taxon>
        <taxon>Glomeraceae</taxon>
        <taxon>Glomus</taxon>
    </lineage>
</organism>
<feature type="transmembrane region" description="Helical" evidence="1">
    <location>
        <begin position="56"/>
        <end position="74"/>
    </location>
</feature>
<reference evidence="2 3" key="1">
    <citation type="submission" date="2018-06" db="EMBL/GenBank/DDBJ databases">
        <title>Comparative genomics reveals the genomic features of Rhizophagus irregularis, R. cerebriforme, R. diaphanum and Gigaspora rosea, and their symbiotic lifestyle signature.</title>
        <authorList>
            <person name="Morin E."/>
            <person name="San Clemente H."/>
            <person name="Chen E.C.H."/>
            <person name="De La Providencia I."/>
            <person name="Hainaut M."/>
            <person name="Kuo A."/>
            <person name="Kohler A."/>
            <person name="Murat C."/>
            <person name="Tang N."/>
            <person name="Roy S."/>
            <person name="Loubradou J."/>
            <person name="Henrissat B."/>
            <person name="Grigoriev I.V."/>
            <person name="Corradi N."/>
            <person name="Roux C."/>
            <person name="Martin F.M."/>
        </authorList>
    </citation>
    <scope>NUCLEOTIDE SEQUENCE [LARGE SCALE GENOMIC DNA]</scope>
    <source>
        <strain evidence="2 3">DAOM 227022</strain>
    </source>
</reference>
<feature type="transmembrane region" description="Helical" evidence="1">
    <location>
        <begin position="17"/>
        <end position="35"/>
    </location>
</feature>